<keyword evidence="3" id="KW-1185">Reference proteome</keyword>
<dbReference type="RefSeq" id="WP_171784386.1">
    <property type="nucleotide sequence ID" value="NZ_BAAAML010000012.1"/>
</dbReference>
<comment type="caution">
    <text evidence="2">The sequence shown here is derived from an EMBL/GenBank/DDBJ whole genome shotgun (WGS) entry which is preliminary data.</text>
</comment>
<evidence type="ECO:0000313" key="2">
    <source>
        <dbReference type="EMBL" id="NOV98171.1"/>
    </source>
</evidence>
<organism evidence="2 3">
    <name type="scientific">Isoptericola halotolerans</name>
    <dbReference type="NCBI Taxonomy" id="300560"/>
    <lineage>
        <taxon>Bacteria</taxon>
        <taxon>Bacillati</taxon>
        <taxon>Actinomycetota</taxon>
        <taxon>Actinomycetes</taxon>
        <taxon>Micrococcales</taxon>
        <taxon>Promicromonosporaceae</taxon>
        <taxon>Isoptericola</taxon>
    </lineage>
</organism>
<sequence>MTQLQPFDFDGTAVRVITDEHGEPWFVLTDLCKILGLTRRAAAVAERLADDEKGVRLADTPGGPQNLTMVTEAGMWTVILRSDSPAAEPVRRWVTHEVLPTIRRTGQYGAAPALTEDQIVAQALQITTAKVRQLEAKVEQDAPKVIFADAVATSRTDILVGDLAKILKGNGVEVGGTRLFEWLRRDGYLIKRRGTDRNMPTQRSMELGLFRVKETAVTHSDGHVTISKTPKVTGKGQTYFINRYVGAEVAA</sequence>
<proteinExistence type="predicted"/>
<protein>
    <submittedName>
        <fullName evidence="2">Anti-repressor protein</fullName>
    </submittedName>
</protein>
<dbReference type="Pfam" id="PF02498">
    <property type="entry name" value="Bro-N"/>
    <property type="match status" value="1"/>
</dbReference>
<dbReference type="SMART" id="SM01040">
    <property type="entry name" value="Bro-N"/>
    <property type="match status" value="1"/>
</dbReference>
<feature type="domain" description="Bro-N" evidence="1">
    <location>
        <begin position="1"/>
        <end position="106"/>
    </location>
</feature>
<dbReference type="PANTHER" id="PTHR36180:SF2">
    <property type="entry name" value="BRO FAMILY PROTEIN"/>
    <property type="match status" value="1"/>
</dbReference>
<dbReference type="PROSITE" id="PS51750">
    <property type="entry name" value="BRO_N"/>
    <property type="match status" value="1"/>
</dbReference>
<dbReference type="Pfam" id="PF03374">
    <property type="entry name" value="ANT"/>
    <property type="match status" value="1"/>
</dbReference>
<dbReference type="InterPro" id="IPR003497">
    <property type="entry name" value="BRO_N_domain"/>
</dbReference>
<name>A0ABX2A6F5_9MICO</name>
<dbReference type="PANTHER" id="PTHR36180">
    <property type="entry name" value="DNA-BINDING PROTEIN-RELATED-RELATED"/>
    <property type="match status" value="1"/>
</dbReference>
<gene>
    <name evidence="2" type="ORF">HDG69_002756</name>
</gene>
<evidence type="ECO:0000313" key="3">
    <source>
        <dbReference type="Proteomes" id="UP000757540"/>
    </source>
</evidence>
<dbReference type="Proteomes" id="UP000757540">
    <property type="component" value="Unassembled WGS sequence"/>
</dbReference>
<dbReference type="EMBL" id="JABEZU010000003">
    <property type="protein sequence ID" value="NOV98171.1"/>
    <property type="molecule type" value="Genomic_DNA"/>
</dbReference>
<accession>A0ABX2A6F5</accession>
<dbReference type="InterPro" id="IPR005039">
    <property type="entry name" value="Ant_C"/>
</dbReference>
<reference evidence="2 3" key="1">
    <citation type="submission" date="2020-05" db="EMBL/GenBank/DDBJ databases">
        <title>Genomic Encyclopedia of Type Strains, Phase III (KMG-III): the genomes of soil and plant-associated and newly described type strains.</title>
        <authorList>
            <person name="Whitman W."/>
        </authorList>
    </citation>
    <scope>NUCLEOTIDE SEQUENCE [LARGE SCALE GENOMIC DNA]</scope>
    <source>
        <strain evidence="2 3">KCTC 19046</strain>
    </source>
</reference>
<evidence type="ECO:0000259" key="1">
    <source>
        <dbReference type="PROSITE" id="PS51750"/>
    </source>
</evidence>